<dbReference type="AlphaFoldDB" id="A0AA35ZQB6"/>
<keyword evidence="3" id="KW-0732">Signal</keyword>
<dbReference type="EMBL" id="OX465084">
    <property type="protein sequence ID" value="CAI9296895.1"/>
    <property type="molecule type" value="Genomic_DNA"/>
</dbReference>
<gene>
    <name evidence="4" type="ORF">LSALG_LOCUS35737</name>
</gene>
<evidence type="ECO:0000313" key="5">
    <source>
        <dbReference type="Proteomes" id="UP001177003"/>
    </source>
</evidence>
<dbReference type="PANTHER" id="PTHR33499">
    <property type="entry name" value="OS12G0282400 PROTEIN-RELATED"/>
    <property type="match status" value="1"/>
</dbReference>
<feature type="region of interest" description="Disordered" evidence="2">
    <location>
        <begin position="470"/>
        <end position="489"/>
    </location>
</feature>
<sequence length="489" mass="55909">MWIFLVMMTIVNLGGTKRVRKEPRQISVTSSGEGSEGELDPKLCMLRRRKHAMASIDATGGNGPRKNPQSTSNLLVGEGTVSNTTEPVACQNTDSFPKSGTTGGSGSRENTQPASLATDEVVPNQPQRRRRGPNINKKASQILEKQPGARITLTRDTYTKKFIGDSAISFATEVGIVMRSFCEMEFHTWEKVAKENKEEMINRLREKFELPHEDKVLMEYVDEQMRRQWKRTRNIFKDYWKKNGGMTDPQFARSKMKSDCRSEEDWGYLCDYWESDKAKQYAEQMKHNRGKLVIPSRGGSRSIANHKFAMTNKETQMPPSPIELYHKLHFDPIKKWINDESRIQYENILQLKEEECAKLVSAGTSITQEMEYDIEKKVIKTICAKHKTLQSGWEASSGPVMRKKDIHLLSTAETSQSASKDEEDMKSKIVALEEEVRINEQKVKQSEEKCEKMLQFIISKFPDSQNILCPPDEDEARAYDDITDLSEQA</sequence>
<dbReference type="PANTHER" id="PTHR33499:SF38">
    <property type="match status" value="1"/>
</dbReference>
<name>A0AA35ZQB6_LACSI</name>
<evidence type="ECO:0000256" key="2">
    <source>
        <dbReference type="SAM" id="MobiDB-lite"/>
    </source>
</evidence>
<proteinExistence type="predicted"/>
<feature type="signal peptide" evidence="3">
    <location>
        <begin position="1"/>
        <end position="16"/>
    </location>
</feature>
<protein>
    <recommendedName>
        <fullName evidence="6">Transposase, Ptta/En/Spm, plant</fullName>
    </recommendedName>
</protein>
<accession>A0AA35ZQB6</accession>
<reference evidence="4" key="1">
    <citation type="submission" date="2023-04" db="EMBL/GenBank/DDBJ databases">
        <authorList>
            <person name="Vijverberg K."/>
            <person name="Xiong W."/>
            <person name="Schranz E."/>
        </authorList>
    </citation>
    <scope>NUCLEOTIDE SEQUENCE</scope>
</reference>
<organism evidence="4 5">
    <name type="scientific">Lactuca saligna</name>
    <name type="common">Willowleaf lettuce</name>
    <dbReference type="NCBI Taxonomy" id="75948"/>
    <lineage>
        <taxon>Eukaryota</taxon>
        <taxon>Viridiplantae</taxon>
        <taxon>Streptophyta</taxon>
        <taxon>Embryophyta</taxon>
        <taxon>Tracheophyta</taxon>
        <taxon>Spermatophyta</taxon>
        <taxon>Magnoliopsida</taxon>
        <taxon>eudicotyledons</taxon>
        <taxon>Gunneridae</taxon>
        <taxon>Pentapetalae</taxon>
        <taxon>asterids</taxon>
        <taxon>campanulids</taxon>
        <taxon>Asterales</taxon>
        <taxon>Asteraceae</taxon>
        <taxon>Cichorioideae</taxon>
        <taxon>Cichorieae</taxon>
        <taxon>Lactucinae</taxon>
        <taxon>Lactuca</taxon>
    </lineage>
</organism>
<feature type="region of interest" description="Disordered" evidence="2">
    <location>
        <begin position="55"/>
        <end position="138"/>
    </location>
</feature>
<feature type="chain" id="PRO_5041312026" description="Transposase, Ptta/En/Spm, plant" evidence="3">
    <location>
        <begin position="17"/>
        <end position="489"/>
    </location>
</feature>
<feature type="coiled-coil region" evidence="1">
    <location>
        <begin position="415"/>
        <end position="449"/>
    </location>
</feature>
<keyword evidence="1" id="KW-0175">Coiled coil</keyword>
<dbReference type="InterPro" id="IPR004252">
    <property type="entry name" value="Probable_transposase_24"/>
</dbReference>
<evidence type="ECO:0000313" key="4">
    <source>
        <dbReference type="EMBL" id="CAI9296895.1"/>
    </source>
</evidence>
<evidence type="ECO:0000256" key="3">
    <source>
        <dbReference type="SAM" id="SignalP"/>
    </source>
</evidence>
<dbReference type="Pfam" id="PF03004">
    <property type="entry name" value="Transposase_24"/>
    <property type="match status" value="1"/>
</dbReference>
<evidence type="ECO:0000256" key="1">
    <source>
        <dbReference type="SAM" id="Coils"/>
    </source>
</evidence>
<dbReference type="Proteomes" id="UP001177003">
    <property type="component" value="Chromosome 8"/>
</dbReference>
<evidence type="ECO:0008006" key="6">
    <source>
        <dbReference type="Google" id="ProtNLM"/>
    </source>
</evidence>
<keyword evidence="5" id="KW-1185">Reference proteome</keyword>
<feature type="compositionally biased region" description="Polar residues" evidence="2">
    <location>
        <begin position="67"/>
        <end position="100"/>
    </location>
</feature>
<feature type="region of interest" description="Disordered" evidence="2">
    <location>
        <begin position="19"/>
        <end position="41"/>
    </location>
</feature>